<dbReference type="Pfam" id="PF21202">
    <property type="entry name" value="SLX1_C"/>
    <property type="match status" value="1"/>
</dbReference>
<keyword evidence="3" id="KW-1185">Reference proteome</keyword>
<dbReference type="OrthoDB" id="24645at2759"/>
<dbReference type="Proteomes" id="UP000009138">
    <property type="component" value="Unassembled WGS sequence"/>
</dbReference>
<evidence type="ECO:0000313" key="3">
    <source>
        <dbReference type="Proteomes" id="UP000009138"/>
    </source>
</evidence>
<dbReference type="InParanoid" id="I1BXY0"/>
<sequence>MPFCLLPLKIRFISSQMQSLFFEGYRLPFQMTSSVGTIEDLIKGIWEDEALKSISNDTNKKCDICESGIQQTQYLVCTHCYHMICHTLCLAKAWTKELELVPIQGHCTGCKKLGCSIIHEGQ</sequence>
<dbReference type="EMBL" id="CH476735">
    <property type="protein sequence ID" value="EIE81060.1"/>
    <property type="molecule type" value="Genomic_DNA"/>
</dbReference>
<dbReference type="GeneID" id="93612736"/>
<accession>I1BXY0</accession>
<reference evidence="2 3" key="1">
    <citation type="journal article" date="2009" name="PLoS Genet.">
        <title>Genomic analysis of the basal lineage fungus Rhizopus oryzae reveals a whole-genome duplication.</title>
        <authorList>
            <person name="Ma L.-J."/>
            <person name="Ibrahim A.S."/>
            <person name="Skory C."/>
            <person name="Grabherr M.G."/>
            <person name="Burger G."/>
            <person name="Butler M."/>
            <person name="Elias M."/>
            <person name="Idnurm A."/>
            <person name="Lang B.F."/>
            <person name="Sone T."/>
            <person name="Abe A."/>
            <person name="Calvo S.E."/>
            <person name="Corrochano L.M."/>
            <person name="Engels R."/>
            <person name="Fu J."/>
            <person name="Hansberg W."/>
            <person name="Kim J.-M."/>
            <person name="Kodira C.D."/>
            <person name="Koehrsen M.J."/>
            <person name="Liu B."/>
            <person name="Miranda-Saavedra D."/>
            <person name="O'Leary S."/>
            <person name="Ortiz-Castellanos L."/>
            <person name="Poulter R."/>
            <person name="Rodriguez-Romero J."/>
            <person name="Ruiz-Herrera J."/>
            <person name="Shen Y.-Q."/>
            <person name="Zeng Q."/>
            <person name="Galagan J."/>
            <person name="Birren B.W."/>
            <person name="Cuomo C.A."/>
            <person name="Wickes B.L."/>
        </authorList>
    </citation>
    <scope>NUCLEOTIDE SEQUENCE [LARGE SCALE GENOMIC DNA]</scope>
    <source>
        <strain evidence="3">RA 99-880 / ATCC MYA-4621 / FGSC 9543 / NRRL 43880</strain>
    </source>
</reference>
<name>I1BXY0_RHIO9</name>
<evidence type="ECO:0000313" key="2">
    <source>
        <dbReference type="EMBL" id="EIE81060.1"/>
    </source>
</evidence>
<dbReference type="Gene3D" id="3.30.40.10">
    <property type="entry name" value="Zinc/RING finger domain, C3HC4 (zinc finger)"/>
    <property type="match status" value="1"/>
</dbReference>
<evidence type="ECO:0000259" key="1">
    <source>
        <dbReference type="Pfam" id="PF21202"/>
    </source>
</evidence>
<proteinExistence type="predicted"/>
<dbReference type="VEuPathDB" id="FungiDB:RO3G_05765"/>
<dbReference type="STRING" id="246409.I1BXY0"/>
<dbReference type="eggNOG" id="KOG3005">
    <property type="taxonomic scope" value="Eukaryota"/>
</dbReference>
<protein>
    <recommendedName>
        <fullName evidence="1">Structure-specific endonuclease subunit SLX1 C-terminal domain-containing protein</fullName>
    </recommendedName>
</protein>
<dbReference type="InterPro" id="IPR048749">
    <property type="entry name" value="SLX1_C"/>
</dbReference>
<organism evidence="2 3">
    <name type="scientific">Rhizopus delemar (strain RA 99-880 / ATCC MYA-4621 / FGSC 9543 / NRRL 43880)</name>
    <name type="common">Mucormycosis agent</name>
    <name type="synonym">Rhizopus arrhizus var. delemar</name>
    <dbReference type="NCBI Taxonomy" id="246409"/>
    <lineage>
        <taxon>Eukaryota</taxon>
        <taxon>Fungi</taxon>
        <taxon>Fungi incertae sedis</taxon>
        <taxon>Mucoromycota</taxon>
        <taxon>Mucoromycotina</taxon>
        <taxon>Mucoromycetes</taxon>
        <taxon>Mucorales</taxon>
        <taxon>Mucorineae</taxon>
        <taxon>Rhizopodaceae</taxon>
        <taxon>Rhizopus</taxon>
    </lineage>
</organism>
<feature type="domain" description="Structure-specific endonuclease subunit SLX1 C-terminal" evidence="1">
    <location>
        <begin position="61"/>
        <end position="112"/>
    </location>
</feature>
<gene>
    <name evidence="2" type="ORF">RO3G_05765</name>
</gene>
<dbReference type="RefSeq" id="XP_067516456.1">
    <property type="nucleotide sequence ID" value="XM_067660355.1"/>
</dbReference>
<dbReference type="AlphaFoldDB" id="I1BXY0"/>
<dbReference type="InterPro" id="IPR013083">
    <property type="entry name" value="Znf_RING/FYVE/PHD"/>
</dbReference>